<dbReference type="RefSeq" id="WP_290365407.1">
    <property type="nucleotide sequence ID" value="NZ_JAUFQU010000077.1"/>
</dbReference>
<comment type="caution">
    <text evidence="2">The sequence shown here is derived from an EMBL/GenBank/DDBJ whole genome shotgun (WGS) entry which is preliminary data.</text>
</comment>
<gene>
    <name evidence="2" type="ORF">QW060_25190</name>
</gene>
<keyword evidence="3" id="KW-1185">Reference proteome</keyword>
<dbReference type="EMBL" id="JAUFQU010000077">
    <property type="protein sequence ID" value="MDN3710173.1"/>
    <property type="molecule type" value="Genomic_DNA"/>
</dbReference>
<accession>A0ABT8D021</accession>
<sequence length="53" mass="5909">MNLGYSIGPAIGGFLAAVSLISVLHQCCNVFFSRIGLFSLFSFQKRKPFEKMH</sequence>
<evidence type="ECO:0000313" key="2">
    <source>
        <dbReference type="EMBL" id="MDN3710173.1"/>
    </source>
</evidence>
<proteinExistence type="predicted"/>
<dbReference type="Proteomes" id="UP001242368">
    <property type="component" value="Unassembled WGS sequence"/>
</dbReference>
<evidence type="ECO:0000313" key="3">
    <source>
        <dbReference type="Proteomes" id="UP001242368"/>
    </source>
</evidence>
<keyword evidence="1" id="KW-0472">Membrane</keyword>
<protein>
    <submittedName>
        <fullName evidence="2">Uncharacterized protein</fullName>
    </submittedName>
</protein>
<evidence type="ECO:0000256" key="1">
    <source>
        <dbReference type="SAM" id="Phobius"/>
    </source>
</evidence>
<reference evidence="3" key="1">
    <citation type="journal article" date="2019" name="Int. J. Syst. Evol. Microbiol.">
        <title>The Global Catalogue of Microorganisms (GCM) 10K type strain sequencing project: providing services to taxonomists for standard genome sequencing and annotation.</title>
        <authorList>
            <consortium name="The Broad Institute Genomics Platform"/>
            <consortium name="The Broad Institute Genome Sequencing Center for Infectious Disease"/>
            <person name="Wu L."/>
            <person name="Ma J."/>
        </authorList>
    </citation>
    <scope>NUCLEOTIDE SEQUENCE [LARGE SCALE GENOMIC DNA]</scope>
    <source>
        <strain evidence="3">CECT 7184</strain>
    </source>
</reference>
<keyword evidence="1" id="KW-0812">Transmembrane</keyword>
<keyword evidence="1" id="KW-1133">Transmembrane helix</keyword>
<name>A0ABT8D021_9FLAO</name>
<feature type="transmembrane region" description="Helical" evidence="1">
    <location>
        <begin position="12"/>
        <end position="43"/>
    </location>
</feature>
<organism evidence="2 3">
    <name type="scientific">Paenimyroides ceti</name>
    <dbReference type="NCBI Taxonomy" id="395087"/>
    <lineage>
        <taxon>Bacteria</taxon>
        <taxon>Pseudomonadati</taxon>
        <taxon>Bacteroidota</taxon>
        <taxon>Flavobacteriia</taxon>
        <taxon>Flavobacteriales</taxon>
        <taxon>Flavobacteriaceae</taxon>
        <taxon>Paenimyroides</taxon>
    </lineage>
</organism>